<evidence type="ECO:0000256" key="6">
    <source>
        <dbReference type="SAM" id="Phobius"/>
    </source>
</evidence>
<dbReference type="Proteomes" id="UP000238365">
    <property type="component" value="Chromosome"/>
</dbReference>
<feature type="transmembrane region" description="Helical" evidence="6">
    <location>
        <begin position="162"/>
        <end position="183"/>
    </location>
</feature>
<feature type="transmembrane region" description="Helical" evidence="6">
    <location>
        <begin position="195"/>
        <end position="218"/>
    </location>
</feature>
<evidence type="ECO:0000256" key="5">
    <source>
        <dbReference type="ARBA" id="ARBA00023136"/>
    </source>
</evidence>
<evidence type="ECO:0000256" key="3">
    <source>
        <dbReference type="ARBA" id="ARBA00022692"/>
    </source>
</evidence>
<feature type="transmembrane region" description="Helical" evidence="6">
    <location>
        <begin position="224"/>
        <end position="246"/>
    </location>
</feature>
<evidence type="ECO:0000256" key="1">
    <source>
        <dbReference type="ARBA" id="ARBA00004651"/>
    </source>
</evidence>
<feature type="domain" description="EamA" evidence="7">
    <location>
        <begin position="163"/>
        <end position="298"/>
    </location>
</feature>
<dbReference type="KEGG" id="pgz:C2E15_18190"/>
<feature type="domain" description="EamA" evidence="7">
    <location>
        <begin position="7"/>
        <end position="145"/>
    </location>
</feature>
<dbReference type="Pfam" id="PF00892">
    <property type="entry name" value="EamA"/>
    <property type="match status" value="2"/>
</dbReference>
<evidence type="ECO:0000313" key="9">
    <source>
        <dbReference type="Proteomes" id="UP000238365"/>
    </source>
</evidence>
<evidence type="ECO:0000256" key="4">
    <source>
        <dbReference type="ARBA" id="ARBA00022989"/>
    </source>
</evidence>
<sequence>MKASYSKGVMCCLIATLSWGATFPLMTSALTHVDPYTFTTLRYGFAGIALAVTLLMREGKQSFRLCGERAGLAWLLGSAAFVGFGFFVFLGQQMAGKDGALTASIMMATMPMLGILVNWLIHRIAPPAFSVALILISFLGVITVVTKGHYGSLFESPASYKANALIIFGALCWVIYTVGAACFPEWSPLRYTTLTTCLGMTSVLVLNAIIYLAGLVAVPSVNDLLFIVPHVLYTAIIASFIGILCWNTGNKILMPVNGVLFMDVVPVTAFTLSALTGLMPGPAEIAGACITGAALVVNNLCLRYRLSRITAIPVCGR</sequence>
<dbReference type="RefSeq" id="WP_104958617.1">
    <property type="nucleotide sequence ID" value="NZ_CP026377.1"/>
</dbReference>
<evidence type="ECO:0000259" key="7">
    <source>
        <dbReference type="Pfam" id="PF00892"/>
    </source>
</evidence>
<feature type="transmembrane region" description="Helical" evidence="6">
    <location>
        <begin position="101"/>
        <end position="121"/>
    </location>
</feature>
<dbReference type="PANTHER" id="PTHR42920">
    <property type="entry name" value="OS03G0707200 PROTEIN-RELATED"/>
    <property type="match status" value="1"/>
</dbReference>
<accession>A0A2L0IJZ9</accession>
<dbReference type="EMBL" id="CP026377">
    <property type="protein sequence ID" value="AUX94809.1"/>
    <property type="molecule type" value="Genomic_DNA"/>
</dbReference>
<reference evidence="8 9" key="1">
    <citation type="submission" date="2018-01" db="EMBL/GenBank/DDBJ databases">
        <title>Complete and assembled Genome of Pantoea gaviniae DSM22758T.</title>
        <authorList>
            <person name="Stevens M.J.A."/>
            <person name="Zurfluh K."/>
            <person name="Stephan R."/>
        </authorList>
    </citation>
    <scope>NUCLEOTIDE SEQUENCE [LARGE SCALE GENOMIC DNA]</scope>
    <source>
        <strain evidence="8 9">DSM 22758</strain>
    </source>
</reference>
<feature type="transmembrane region" description="Helical" evidence="6">
    <location>
        <begin position="71"/>
        <end position="89"/>
    </location>
</feature>
<protein>
    <submittedName>
        <fullName evidence="8">EamA family transporter</fullName>
    </submittedName>
</protein>
<dbReference type="InterPro" id="IPR000620">
    <property type="entry name" value="EamA_dom"/>
</dbReference>
<gene>
    <name evidence="8" type="ORF">C2E15_18190</name>
</gene>
<organism evidence="8 9">
    <name type="scientific">Mixta gaviniae</name>
    <dbReference type="NCBI Taxonomy" id="665914"/>
    <lineage>
        <taxon>Bacteria</taxon>
        <taxon>Pseudomonadati</taxon>
        <taxon>Pseudomonadota</taxon>
        <taxon>Gammaproteobacteria</taxon>
        <taxon>Enterobacterales</taxon>
        <taxon>Erwiniaceae</taxon>
        <taxon>Mixta</taxon>
    </lineage>
</organism>
<dbReference type="OrthoDB" id="4167046at2"/>
<keyword evidence="4 6" id="KW-1133">Transmembrane helix</keyword>
<keyword evidence="3 6" id="KW-0812">Transmembrane</keyword>
<comment type="subcellular location">
    <subcellularLocation>
        <location evidence="1">Cell membrane</location>
        <topology evidence="1">Multi-pass membrane protein</topology>
    </subcellularLocation>
</comment>
<feature type="transmembrane region" description="Helical" evidence="6">
    <location>
        <begin position="258"/>
        <end position="279"/>
    </location>
</feature>
<dbReference type="GO" id="GO:0005886">
    <property type="term" value="C:plasma membrane"/>
    <property type="evidence" value="ECO:0007669"/>
    <property type="project" value="UniProtKB-SubCell"/>
</dbReference>
<keyword evidence="2" id="KW-1003">Cell membrane</keyword>
<dbReference type="PANTHER" id="PTHR42920:SF14">
    <property type="entry name" value="TRANSPORTER, DRUG_METABOLITE EXPORTER FAMILY"/>
    <property type="match status" value="1"/>
</dbReference>
<keyword evidence="9" id="KW-1185">Reference proteome</keyword>
<dbReference type="InterPro" id="IPR051258">
    <property type="entry name" value="Diverse_Substrate_Transporter"/>
</dbReference>
<dbReference type="AlphaFoldDB" id="A0A2L0IJZ9"/>
<name>A0A2L0IJZ9_9GAMM</name>
<feature type="transmembrane region" description="Helical" evidence="6">
    <location>
        <begin position="41"/>
        <end position="59"/>
    </location>
</feature>
<keyword evidence="5 6" id="KW-0472">Membrane</keyword>
<feature type="transmembrane region" description="Helical" evidence="6">
    <location>
        <begin position="285"/>
        <end position="302"/>
    </location>
</feature>
<evidence type="ECO:0000313" key="8">
    <source>
        <dbReference type="EMBL" id="AUX94809.1"/>
    </source>
</evidence>
<proteinExistence type="predicted"/>
<feature type="transmembrane region" description="Helical" evidence="6">
    <location>
        <begin position="128"/>
        <end position="150"/>
    </location>
</feature>
<evidence type="ECO:0000256" key="2">
    <source>
        <dbReference type="ARBA" id="ARBA00022475"/>
    </source>
</evidence>